<feature type="transmembrane region" description="Helical" evidence="1">
    <location>
        <begin position="6"/>
        <end position="23"/>
    </location>
</feature>
<keyword evidence="1" id="KW-0812">Transmembrane</keyword>
<dbReference type="OrthoDB" id="352914at2"/>
<dbReference type="KEGG" id="baf:BAPKO_4031"/>
<keyword evidence="1" id="KW-1133">Transmembrane helix</keyword>
<dbReference type="HOGENOM" id="CLU_1212894_0_0_12"/>
<geneLocation type="plasmid" evidence="2 3">
    <name>cp32-9</name>
</geneLocation>
<sequence length="238" mass="28567">MIQKQIFIIFLLFVIFVLFVLLSKGTGGFSYNQFKDDGYMEKYFHKKGKTAVRLSYFHTSRIIKESPYWGKGTLSTIYTGEDEKFSGLSFINSRYIKYGKKNYYKMFTVRYFYRENENDDYGYPMLRNKYITQIKIKFSFDNEPQEIIRELNEGFINGRNMWELHKTHFYSREEFFRVHLKTSDPGIENLLPKLLKHKTITITIEVPESEDPNKQTSSITFDLDGFQRLYKKYSSYFN</sequence>
<keyword evidence="1" id="KW-0472">Membrane</keyword>
<dbReference type="AlphaFoldDB" id="Q0SLA0"/>
<proteinExistence type="predicted"/>
<dbReference type="EMBL" id="CP002941">
    <property type="protein sequence ID" value="AEL70368.1"/>
    <property type="molecule type" value="Genomic_DNA"/>
</dbReference>
<evidence type="ECO:0000313" key="3">
    <source>
        <dbReference type="Proteomes" id="UP000005216"/>
    </source>
</evidence>
<name>Q0SLA0_BORAP</name>
<dbReference type="KEGG" id="bafz:BafPKo_N0039"/>
<accession>Q0SLA0</accession>
<evidence type="ECO:0000256" key="1">
    <source>
        <dbReference type="SAM" id="Phobius"/>
    </source>
</evidence>
<gene>
    <name evidence="2" type="ordered locus">BafPKo_N0039</name>
</gene>
<protein>
    <submittedName>
        <fullName evidence="2">Uncharacterized protein</fullName>
    </submittedName>
</protein>
<dbReference type="RefSeq" id="WP_011600685.1">
    <property type="nucleotide sequence ID" value="NC_008273.1"/>
</dbReference>
<organism evidence="2 3">
    <name type="scientific">Borreliella afzelii (strain PKo)</name>
    <name type="common">Borrelia afzelii</name>
    <dbReference type="NCBI Taxonomy" id="390236"/>
    <lineage>
        <taxon>Bacteria</taxon>
        <taxon>Pseudomonadati</taxon>
        <taxon>Spirochaetota</taxon>
        <taxon>Spirochaetia</taxon>
        <taxon>Spirochaetales</taxon>
        <taxon>Borreliaceae</taxon>
        <taxon>Borreliella</taxon>
    </lineage>
</organism>
<dbReference type="PATRIC" id="fig|390236.22.peg.1141"/>
<keyword evidence="2" id="KW-0614">Plasmid</keyword>
<dbReference type="Proteomes" id="UP000005216">
    <property type="component" value="Plasmid cp32-9"/>
</dbReference>
<evidence type="ECO:0000313" key="2">
    <source>
        <dbReference type="EMBL" id="AEL70368.1"/>
    </source>
</evidence>
<reference evidence="2 3" key="1">
    <citation type="journal article" date="2011" name="J. Bacteriol.">
        <title>Whole-genome sequences of two Borrelia afzelii and two Borrelia garinii Lyme disease agent isolates.</title>
        <authorList>
            <person name="Casjens S.R."/>
            <person name="Mongodin E.F."/>
            <person name="Qiu W.-G."/>
            <person name="Dunn J.J."/>
            <person name="Luft B.J."/>
            <person name="Fraser-Liggett C.M."/>
            <person name="Schutzer S.E."/>
        </authorList>
    </citation>
    <scope>NUCLEOTIDE SEQUENCE [LARGE SCALE GENOMIC DNA]</scope>
    <source>
        <strain evidence="2 3">PKo</strain>
    </source>
</reference>
<keyword evidence="3" id="KW-1185">Reference proteome</keyword>